<organism evidence="2 3">
    <name type="scientific">Sorangium cellulosum (strain So ce56)</name>
    <name type="common">Polyangium cellulosum (strain So ce56)</name>
    <dbReference type="NCBI Taxonomy" id="448385"/>
    <lineage>
        <taxon>Bacteria</taxon>
        <taxon>Pseudomonadati</taxon>
        <taxon>Myxococcota</taxon>
        <taxon>Polyangia</taxon>
        <taxon>Polyangiales</taxon>
        <taxon>Polyangiaceae</taxon>
        <taxon>Sorangium</taxon>
    </lineage>
</organism>
<dbReference type="STRING" id="448385.sce2705"/>
<evidence type="ECO:0000313" key="2">
    <source>
        <dbReference type="EMBL" id="CAN92864.1"/>
    </source>
</evidence>
<name>A9GAH1_SORC5</name>
<sequence length="185" mass="19857">MLRLRLNERFLDLVSPEGGGPARPGEERWIALFWSWEEPPPGDRVPLRGDGLAARRTIASLGARAEILHELRRFLREDQPWLSISPDDREVIDLLAAALAAGRVHVAEAPDQGGSGKDLGQPAPSPAAEVPAQRPRAATAPAEEPDDAQEEPCWPCLQRAAASAQAFRDAAAAGLAFIADSPRAP</sequence>
<feature type="compositionally biased region" description="Low complexity" evidence="1">
    <location>
        <begin position="131"/>
        <end position="142"/>
    </location>
</feature>
<evidence type="ECO:0000313" key="3">
    <source>
        <dbReference type="Proteomes" id="UP000002139"/>
    </source>
</evidence>
<feature type="region of interest" description="Disordered" evidence="1">
    <location>
        <begin position="108"/>
        <end position="154"/>
    </location>
</feature>
<gene>
    <name evidence="2" type="ordered locus">sce2705</name>
</gene>
<reference evidence="2 3" key="1">
    <citation type="journal article" date="2007" name="Nat. Biotechnol.">
        <title>Complete genome sequence of the myxobacterium Sorangium cellulosum.</title>
        <authorList>
            <person name="Schneiker S."/>
            <person name="Perlova O."/>
            <person name="Kaiser O."/>
            <person name="Gerth K."/>
            <person name="Alici A."/>
            <person name="Altmeyer M.O."/>
            <person name="Bartels D."/>
            <person name="Bekel T."/>
            <person name="Beyer S."/>
            <person name="Bode E."/>
            <person name="Bode H.B."/>
            <person name="Bolten C.J."/>
            <person name="Choudhuri J.V."/>
            <person name="Doss S."/>
            <person name="Elnakady Y.A."/>
            <person name="Frank B."/>
            <person name="Gaigalat L."/>
            <person name="Goesmann A."/>
            <person name="Groeger C."/>
            <person name="Gross F."/>
            <person name="Jelsbak L."/>
            <person name="Jelsbak L."/>
            <person name="Kalinowski J."/>
            <person name="Kegler C."/>
            <person name="Knauber T."/>
            <person name="Konietzny S."/>
            <person name="Kopp M."/>
            <person name="Krause L."/>
            <person name="Krug D."/>
            <person name="Linke B."/>
            <person name="Mahmud T."/>
            <person name="Martinez-Arias R."/>
            <person name="McHardy A.C."/>
            <person name="Merai M."/>
            <person name="Meyer F."/>
            <person name="Mormann S."/>
            <person name="Munoz-Dorado J."/>
            <person name="Perez J."/>
            <person name="Pradella S."/>
            <person name="Rachid S."/>
            <person name="Raddatz G."/>
            <person name="Rosenau F."/>
            <person name="Rueckert C."/>
            <person name="Sasse F."/>
            <person name="Scharfe M."/>
            <person name="Schuster S.C."/>
            <person name="Suen G."/>
            <person name="Treuner-Lange A."/>
            <person name="Velicer G.J."/>
            <person name="Vorholter F.-J."/>
            <person name="Weissman K.J."/>
            <person name="Welch R.D."/>
            <person name="Wenzel S.C."/>
            <person name="Whitworth D.E."/>
            <person name="Wilhelm S."/>
            <person name="Wittmann C."/>
            <person name="Bloecker H."/>
            <person name="Puehler A."/>
            <person name="Mueller R."/>
        </authorList>
    </citation>
    <scope>NUCLEOTIDE SEQUENCE [LARGE SCALE GENOMIC DNA]</scope>
    <source>
        <strain evidence="3">So ce56</strain>
    </source>
</reference>
<evidence type="ECO:0000256" key="1">
    <source>
        <dbReference type="SAM" id="MobiDB-lite"/>
    </source>
</evidence>
<accession>A9GAH1</accession>
<dbReference type="KEGG" id="scl:sce2705"/>
<protein>
    <submittedName>
        <fullName evidence="2">Uncharacterized protein</fullName>
    </submittedName>
</protein>
<dbReference type="AlphaFoldDB" id="A9GAH1"/>
<keyword evidence="3" id="KW-1185">Reference proteome</keyword>
<dbReference type="Proteomes" id="UP000002139">
    <property type="component" value="Chromosome"/>
</dbReference>
<dbReference type="EMBL" id="AM746676">
    <property type="protein sequence ID" value="CAN92864.1"/>
    <property type="molecule type" value="Genomic_DNA"/>
</dbReference>
<dbReference type="HOGENOM" id="CLU_1460375_0_0_7"/>
<dbReference type="BioCyc" id="SCEL448385:SCE_RS13855-MONOMER"/>
<proteinExistence type="predicted"/>
<dbReference type="RefSeq" id="WP_012235337.1">
    <property type="nucleotide sequence ID" value="NC_010162.1"/>
</dbReference>